<dbReference type="SUPFAM" id="SSF75005">
    <property type="entry name" value="Arabinanase/levansucrase/invertase"/>
    <property type="match status" value="1"/>
</dbReference>
<dbReference type="GO" id="GO:0004553">
    <property type="term" value="F:hydrolase activity, hydrolyzing O-glycosyl compounds"/>
    <property type="evidence" value="ECO:0007669"/>
    <property type="project" value="InterPro"/>
</dbReference>
<dbReference type="EMBL" id="DVLL01000016">
    <property type="protein sequence ID" value="HIT58863.1"/>
    <property type="molecule type" value="Genomic_DNA"/>
</dbReference>
<evidence type="ECO:0000256" key="2">
    <source>
        <dbReference type="ARBA" id="ARBA00022729"/>
    </source>
</evidence>
<comment type="caution">
    <text evidence="7">The sequence shown here is derived from an EMBL/GenBank/DDBJ whole genome shotgun (WGS) entry which is preliminary data.</text>
</comment>
<evidence type="ECO:0000256" key="3">
    <source>
        <dbReference type="ARBA" id="ARBA00022801"/>
    </source>
</evidence>
<keyword evidence="2" id="KW-0732">Signal</keyword>
<organism evidence="7 8">
    <name type="scientific">Candidatus Faeciplasma pullistercoris</name>
    <dbReference type="NCBI Taxonomy" id="2840800"/>
    <lineage>
        <taxon>Bacteria</taxon>
        <taxon>Bacillati</taxon>
        <taxon>Bacillota</taxon>
        <taxon>Clostridia</taxon>
        <taxon>Eubacteriales</taxon>
        <taxon>Oscillospiraceae</taxon>
        <taxon>Oscillospiraceae incertae sedis</taxon>
        <taxon>Candidatus Faeciplasma</taxon>
    </lineage>
</organism>
<evidence type="ECO:0000313" key="7">
    <source>
        <dbReference type="EMBL" id="HIT58863.1"/>
    </source>
</evidence>
<dbReference type="InterPro" id="IPR006710">
    <property type="entry name" value="Glyco_hydro_43"/>
</dbReference>
<protein>
    <submittedName>
        <fullName evidence="7">Family 43 glycosylhydrolase</fullName>
    </submittedName>
</protein>
<feature type="domain" description="Bacterial Ig-like" evidence="6">
    <location>
        <begin position="200"/>
        <end position="234"/>
    </location>
</feature>
<dbReference type="GO" id="GO:0005975">
    <property type="term" value="P:carbohydrate metabolic process"/>
    <property type="evidence" value="ECO:0007669"/>
    <property type="project" value="InterPro"/>
</dbReference>
<dbReference type="InterPro" id="IPR023296">
    <property type="entry name" value="Glyco_hydro_beta-prop_sf"/>
</dbReference>
<keyword evidence="3 5" id="KW-0378">Hydrolase</keyword>
<dbReference type="InterPro" id="IPR011081">
    <property type="entry name" value="Big_4"/>
</dbReference>
<name>A0A9D1GU99_9FIRM</name>
<dbReference type="Proteomes" id="UP000824136">
    <property type="component" value="Unassembled WGS sequence"/>
</dbReference>
<evidence type="ECO:0000259" key="6">
    <source>
        <dbReference type="Pfam" id="PF07532"/>
    </source>
</evidence>
<evidence type="ECO:0000313" key="8">
    <source>
        <dbReference type="Proteomes" id="UP000824136"/>
    </source>
</evidence>
<keyword evidence="4 5" id="KW-0326">Glycosidase</keyword>
<dbReference type="Gene3D" id="2.115.10.20">
    <property type="entry name" value="Glycosyl hydrolase domain, family 43"/>
    <property type="match status" value="1"/>
</dbReference>
<evidence type="ECO:0000256" key="5">
    <source>
        <dbReference type="RuleBase" id="RU361187"/>
    </source>
</evidence>
<dbReference type="PANTHER" id="PTHR43817">
    <property type="entry name" value="GLYCOSYL HYDROLASE"/>
    <property type="match status" value="1"/>
</dbReference>
<dbReference type="PANTHER" id="PTHR43817:SF1">
    <property type="entry name" value="HYDROLASE, FAMILY 43, PUTATIVE (AFU_ORTHOLOGUE AFUA_3G01660)-RELATED"/>
    <property type="match status" value="1"/>
</dbReference>
<reference evidence="7" key="2">
    <citation type="journal article" date="2021" name="PeerJ">
        <title>Extensive microbial diversity within the chicken gut microbiome revealed by metagenomics and culture.</title>
        <authorList>
            <person name="Gilroy R."/>
            <person name="Ravi A."/>
            <person name="Getino M."/>
            <person name="Pursley I."/>
            <person name="Horton D.L."/>
            <person name="Alikhan N.F."/>
            <person name="Baker D."/>
            <person name="Gharbi K."/>
            <person name="Hall N."/>
            <person name="Watson M."/>
            <person name="Adriaenssens E.M."/>
            <person name="Foster-Nyarko E."/>
            <person name="Jarju S."/>
            <person name="Secka A."/>
            <person name="Antonio M."/>
            <person name="Oren A."/>
            <person name="Chaudhuri R.R."/>
            <person name="La Ragione R."/>
            <person name="Hildebrand F."/>
            <person name="Pallen M.J."/>
        </authorList>
    </citation>
    <scope>NUCLEOTIDE SEQUENCE</scope>
    <source>
        <strain evidence="7">CHK33-4379</strain>
    </source>
</reference>
<gene>
    <name evidence="7" type="ORF">IAC39_04030</name>
</gene>
<accession>A0A9D1GU99</accession>
<dbReference type="Pfam" id="PF04616">
    <property type="entry name" value="Glyco_hydro_43"/>
    <property type="match status" value="1"/>
</dbReference>
<proteinExistence type="inferred from homology"/>
<sequence>MELYNTSERCLIAAYIRNAAPDYSVYLAESVHFAVSSDNAKNFKPLFMGYGMLFPKCHFNENNGIVSAGVTDLRICRSGSEYSIIGRELIRNNKKDGIWAVGCETLYTGKFIKWTTSDFVNFSEPQICDSDKVEAADAEGESCACPQLDIRNGDAVMIEIPKAMADELAVRSNKITFKDVLLPSDICVSDPKELDKISAKVLYSDGSVHIKRIKWDTSGVDFSTPGKYTVSGKICRRRFPFPIESRPWGDPIITYYNGKYYFIGTDDAEGQKKFEAREADTPETLFSDGVKRSTILSYTEGKWESTFWAPEFHIANGRMCLFCTLGKGGFDPQSHVMMLREGGDIMNPADWSEPHRCVMPDGRYLNNSPLGDGKHGITLDMTYFEVKDRGFVVWSYRTWSGTDSGSMLMIAEADVNQPWKLITFPQLFSRPCYSWENINGTDNNEGPHPIVTEDKVYVAYSGGDAAGDTYVVGAMVADTCAELTDVSVWKKSMVPTLASNFVEGEYGCGHNGFFTDEFGDTYITYHGHKTLGVSDRIDGIRRVHFGCDGMPYLYMSENEDLPADRENVSITLTVK</sequence>
<evidence type="ECO:0000256" key="4">
    <source>
        <dbReference type="ARBA" id="ARBA00023295"/>
    </source>
</evidence>
<evidence type="ECO:0000256" key="1">
    <source>
        <dbReference type="ARBA" id="ARBA00009865"/>
    </source>
</evidence>
<reference evidence="7" key="1">
    <citation type="submission" date="2020-10" db="EMBL/GenBank/DDBJ databases">
        <authorList>
            <person name="Gilroy R."/>
        </authorList>
    </citation>
    <scope>NUCLEOTIDE SEQUENCE</scope>
    <source>
        <strain evidence="7">CHK33-4379</strain>
    </source>
</reference>
<dbReference type="Pfam" id="PF07532">
    <property type="entry name" value="Big_4"/>
    <property type="match status" value="1"/>
</dbReference>
<comment type="similarity">
    <text evidence="1 5">Belongs to the glycosyl hydrolase 43 family.</text>
</comment>
<dbReference type="AlphaFoldDB" id="A0A9D1GU99"/>